<evidence type="ECO:0000256" key="10">
    <source>
        <dbReference type="SAM" id="Coils"/>
    </source>
</evidence>
<dbReference type="OrthoDB" id="423598at2759"/>
<evidence type="ECO:0000313" key="12">
    <source>
        <dbReference type="EMBL" id="CAB9500045.1"/>
    </source>
</evidence>
<comment type="subcellular location">
    <subcellularLocation>
        <location evidence="2">Plastid</location>
        <location evidence="2">Chloroplast</location>
    </subcellularLocation>
</comment>
<feature type="coiled-coil region" evidence="10">
    <location>
        <begin position="316"/>
        <end position="343"/>
    </location>
</feature>
<dbReference type="AlphaFoldDB" id="A0A9N8DGC9"/>
<dbReference type="GO" id="GO:0009765">
    <property type="term" value="P:photosynthesis, light harvesting"/>
    <property type="evidence" value="ECO:0007669"/>
    <property type="project" value="InterPro"/>
</dbReference>
<dbReference type="GO" id="GO:0030076">
    <property type="term" value="C:light-harvesting complex"/>
    <property type="evidence" value="ECO:0007669"/>
    <property type="project" value="UniProtKB-KW"/>
</dbReference>
<keyword evidence="9" id="KW-0148">Chlorophyll</keyword>
<protein>
    <submittedName>
        <fullName evidence="12">I chlorophyll a/b-binding protein</fullName>
    </submittedName>
</protein>
<evidence type="ECO:0000313" key="13">
    <source>
        <dbReference type="Proteomes" id="UP001153069"/>
    </source>
</evidence>
<feature type="binding site" evidence="9">
    <location>
        <position position="252"/>
    </location>
    <ligand>
        <name>chlorophyll a</name>
        <dbReference type="ChEBI" id="CHEBI:58416"/>
        <label>1</label>
    </ligand>
</feature>
<keyword evidence="11" id="KW-0732">Signal</keyword>
<evidence type="ECO:0000256" key="1">
    <source>
        <dbReference type="ARBA" id="ARBA00004022"/>
    </source>
</evidence>
<keyword evidence="9" id="KW-0157">Chromophore</keyword>
<name>A0A9N8DGC9_9STRA</name>
<dbReference type="PANTHER" id="PTHR21649">
    <property type="entry name" value="CHLOROPHYLL A/B BINDING PROTEIN"/>
    <property type="match status" value="1"/>
</dbReference>
<proteinExistence type="inferred from homology"/>
<gene>
    <name evidence="12" type="ORF">SEMRO_74_G040880.1</name>
</gene>
<feature type="binding site" evidence="9">
    <location>
        <position position="247"/>
    </location>
    <ligand>
        <name>chlorophyll a</name>
        <dbReference type="ChEBI" id="CHEBI:58416"/>
        <label>1</label>
    </ligand>
</feature>
<comment type="function">
    <text evidence="1">The light-harvesting complex (LHC) functions as a light receptor, it captures and delivers excitation energy to photosystems with which it is closely associated. Energy is transferred from the carotenoid and chlorophyll C (or B) to chlorophyll A and the photosynthetic reaction centers where it is used to synthesize ATP and reducing power.</text>
</comment>
<keyword evidence="10" id="KW-0175">Coiled coil</keyword>
<organism evidence="12 13">
    <name type="scientific">Seminavis robusta</name>
    <dbReference type="NCBI Taxonomy" id="568900"/>
    <lineage>
        <taxon>Eukaryota</taxon>
        <taxon>Sar</taxon>
        <taxon>Stramenopiles</taxon>
        <taxon>Ochrophyta</taxon>
        <taxon>Bacillariophyta</taxon>
        <taxon>Bacillariophyceae</taxon>
        <taxon>Bacillariophycidae</taxon>
        <taxon>Naviculales</taxon>
        <taxon>Naviculaceae</taxon>
        <taxon>Seminavis</taxon>
    </lineage>
</organism>
<dbReference type="SUPFAM" id="SSF103511">
    <property type="entry name" value="Chlorophyll a-b binding protein"/>
    <property type="match status" value="2"/>
</dbReference>
<evidence type="ECO:0000256" key="5">
    <source>
        <dbReference type="ARBA" id="ARBA00022531"/>
    </source>
</evidence>
<dbReference type="EMBL" id="CAICTM010000073">
    <property type="protein sequence ID" value="CAB9500045.1"/>
    <property type="molecule type" value="Genomic_DNA"/>
</dbReference>
<dbReference type="Pfam" id="PF00504">
    <property type="entry name" value="Chloroa_b-bind"/>
    <property type="match status" value="1"/>
</dbReference>
<dbReference type="InterPro" id="IPR001344">
    <property type="entry name" value="Chloro_AB-bd_pln"/>
</dbReference>
<dbReference type="Proteomes" id="UP001153069">
    <property type="component" value="Unassembled WGS sequence"/>
</dbReference>
<comment type="similarity">
    <text evidence="3">Belongs to the fucoxanthin chlorophyll protein family.</text>
</comment>
<sequence>MKFLTNTVAALALVGSVSAFSTSAPRSSTTAMKAATMDQVQFKEPTPAIAENTEVLEALMEAEDAVPAWKQNPVKRVQPGRYDDKDESIALPFLKRPTQLDGSHAGDFGFDPLGLTEPGTGFDLYVMQESELRHGRLAMLAAAGFPLSELVAPDWMLQENGCAPSVLNGFNPVTFVATALFFAAAGLFEFKTSLRRVDNTRLGRIHKDDMELVWERGVAGDYNFDPLDLYMSLGDSAVGRKGMRDVEVSHGRSAMLGITGMAAWEALTGHAVTESFSMFFTPNLLLPALGAAYVVATNLYEVEEEVSDRYLKLKVSSEGEARIENFNREMANMQEANKGLTESLGVVGDKIADLAGKGFELAKEKYEQVNEEYTEQIMKDFKQ</sequence>
<evidence type="ECO:0000256" key="6">
    <source>
        <dbReference type="ARBA" id="ARBA00022640"/>
    </source>
</evidence>
<feature type="signal peptide" evidence="11">
    <location>
        <begin position="1"/>
        <end position="19"/>
    </location>
</feature>
<evidence type="ECO:0000256" key="4">
    <source>
        <dbReference type="ARBA" id="ARBA00022528"/>
    </source>
</evidence>
<keyword evidence="4" id="KW-0150">Chloroplast</keyword>
<dbReference type="GO" id="GO:0009507">
    <property type="term" value="C:chloroplast"/>
    <property type="evidence" value="ECO:0007669"/>
    <property type="project" value="UniProtKB-SubCell"/>
</dbReference>
<dbReference type="GO" id="GO:0016020">
    <property type="term" value="C:membrane"/>
    <property type="evidence" value="ECO:0007669"/>
    <property type="project" value="InterPro"/>
</dbReference>
<feature type="binding site" evidence="9">
    <location>
        <position position="131"/>
    </location>
    <ligand>
        <name>chlorophyll a</name>
        <dbReference type="ChEBI" id="CHEBI:58416"/>
        <label>1</label>
    </ligand>
</feature>
<keyword evidence="5" id="KW-0602">Photosynthesis</keyword>
<keyword evidence="7" id="KW-0437">Light-harvesting polypeptide</keyword>
<evidence type="ECO:0000256" key="11">
    <source>
        <dbReference type="SAM" id="SignalP"/>
    </source>
</evidence>
<dbReference type="InterPro" id="IPR022796">
    <property type="entry name" value="Chloroa_b-bind"/>
</dbReference>
<comment type="caution">
    <text evidence="12">The sequence shown here is derived from an EMBL/GenBank/DDBJ whole genome shotgun (WGS) entry which is preliminary data.</text>
</comment>
<evidence type="ECO:0000256" key="9">
    <source>
        <dbReference type="PIRSR" id="PIRSR601344-1"/>
    </source>
</evidence>
<evidence type="ECO:0000256" key="3">
    <source>
        <dbReference type="ARBA" id="ARBA00005933"/>
    </source>
</evidence>
<keyword evidence="13" id="KW-1185">Reference proteome</keyword>
<dbReference type="GO" id="GO:0016168">
    <property type="term" value="F:chlorophyll binding"/>
    <property type="evidence" value="ECO:0007669"/>
    <property type="project" value="UniProtKB-KW"/>
</dbReference>
<keyword evidence="6" id="KW-0934">Plastid</keyword>
<feature type="binding site" description="axial binding residue" evidence="9">
    <location>
        <position position="136"/>
    </location>
    <ligand>
        <name>chlorophyll b</name>
        <dbReference type="ChEBI" id="CHEBI:61721"/>
        <label>1</label>
    </ligand>
    <ligandPart>
        <name>Mg</name>
        <dbReference type="ChEBI" id="CHEBI:25107"/>
    </ligandPart>
</feature>
<comment type="subunit">
    <text evidence="8">The LHC complex of chromophytic algae is composed of fucoxanthin, chlorophyll A and C bound non-covalently by fucoxanthin chlorophyll proteins (FCPs). The ratio of the pigments in LHC; fucoxanthin: chlorophyll C: chlorophyll A; (0.6-1): (0.1-0.3): (1).</text>
</comment>
<accession>A0A9N8DGC9</accession>
<feature type="binding site" evidence="9">
    <location>
        <position position="134"/>
    </location>
    <ligand>
        <name>chlorophyll a</name>
        <dbReference type="ChEBI" id="CHEBI:58416"/>
        <label>1</label>
    </ligand>
</feature>
<reference evidence="12" key="1">
    <citation type="submission" date="2020-06" db="EMBL/GenBank/DDBJ databases">
        <authorList>
            <consortium name="Plant Systems Biology data submission"/>
        </authorList>
    </citation>
    <scope>NUCLEOTIDE SEQUENCE</scope>
    <source>
        <strain evidence="12">D6</strain>
    </source>
</reference>
<evidence type="ECO:0000256" key="7">
    <source>
        <dbReference type="ARBA" id="ARBA00023243"/>
    </source>
</evidence>
<evidence type="ECO:0000256" key="2">
    <source>
        <dbReference type="ARBA" id="ARBA00004229"/>
    </source>
</evidence>
<evidence type="ECO:0000256" key="8">
    <source>
        <dbReference type="ARBA" id="ARBA00044011"/>
    </source>
</evidence>
<dbReference type="Gene3D" id="1.10.3460.10">
    <property type="entry name" value="Chlorophyll a/b binding protein domain"/>
    <property type="match status" value="1"/>
</dbReference>
<feature type="chain" id="PRO_5040167967" evidence="11">
    <location>
        <begin position="20"/>
        <end position="383"/>
    </location>
</feature>